<dbReference type="InterPro" id="IPR011289">
    <property type="entry name" value="Fruc_bis_ald_class-2"/>
</dbReference>
<dbReference type="GO" id="GO:0030388">
    <property type="term" value="P:fructose 1,6-bisphosphate metabolic process"/>
    <property type="evidence" value="ECO:0007669"/>
    <property type="project" value="InterPro"/>
</dbReference>
<dbReference type="PANTHER" id="PTHR30304">
    <property type="entry name" value="D-TAGATOSE-1,6-BISPHOSPHATE ALDOLASE"/>
    <property type="match status" value="1"/>
</dbReference>
<dbReference type="Proteomes" id="UP000242141">
    <property type="component" value="Unassembled WGS sequence"/>
</dbReference>
<feature type="binding site" evidence="5">
    <location>
        <position position="179"/>
    </location>
    <ligand>
        <name>dihydroxyacetone phosphate</name>
        <dbReference type="ChEBI" id="CHEBI:57642"/>
    </ligand>
</feature>
<gene>
    <name evidence="7" type="ORF">HEPPS_02740</name>
</gene>
<evidence type="ECO:0000256" key="2">
    <source>
        <dbReference type="ARBA" id="ARBA00022833"/>
    </source>
</evidence>
<dbReference type="InterPro" id="IPR050246">
    <property type="entry name" value="Class_II_FBP_aldolase"/>
</dbReference>
<comment type="cofactor">
    <cofactor evidence="6">
        <name>Zn(2+)</name>
        <dbReference type="ChEBI" id="CHEBI:29105"/>
    </cofactor>
    <text evidence="6">Binds 2 Zn(2+) ions per subunit. One is catalytic and the other provides a structural contribution.</text>
</comment>
<dbReference type="GO" id="GO:0006096">
    <property type="term" value="P:glycolytic process"/>
    <property type="evidence" value="ECO:0007669"/>
    <property type="project" value="InterPro"/>
</dbReference>
<dbReference type="PANTHER" id="PTHR30304:SF0">
    <property type="entry name" value="D-TAGATOSE-1,6-BISPHOSPHATE ALDOLASE SUBUNIT GATY-RELATED"/>
    <property type="match status" value="1"/>
</dbReference>
<feature type="binding site" evidence="6">
    <location>
        <position position="136"/>
    </location>
    <ligand>
        <name>Zn(2+)</name>
        <dbReference type="ChEBI" id="CHEBI:29105"/>
        <label>2</label>
    </ligand>
</feature>
<keyword evidence="1 6" id="KW-0479">Metal-binding</keyword>
<dbReference type="Gene3D" id="3.20.20.70">
    <property type="entry name" value="Aldolase class I"/>
    <property type="match status" value="1"/>
</dbReference>
<feature type="binding site" evidence="6">
    <location>
        <position position="106"/>
    </location>
    <ligand>
        <name>Zn(2+)</name>
        <dbReference type="ChEBI" id="CHEBI:29105"/>
        <label>2</label>
    </ligand>
</feature>
<feature type="binding site" evidence="6">
    <location>
        <position position="178"/>
    </location>
    <ligand>
        <name>Zn(2+)</name>
        <dbReference type="ChEBI" id="CHEBI:29105"/>
        <label>1</label>
        <note>catalytic</note>
    </ligand>
</feature>
<reference evidence="8" key="1">
    <citation type="submission" date="2015-05" db="EMBL/GenBank/DDBJ databases">
        <authorList>
            <person name="Collingro A."/>
        </authorList>
    </citation>
    <scope>NUCLEOTIDE SEQUENCE [LARGE SCALE GENOMIC DNA]</scope>
    <source>
        <strain evidence="8">Ps</strain>
    </source>
</reference>
<evidence type="ECO:0000256" key="3">
    <source>
        <dbReference type="ARBA" id="ARBA00023239"/>
    </source>
</evidence>
<evidence type="ECO:0000256" key="4">
    <source>
        <dbReference type="PIRSR" id="PIRSR001359-1"/>
    </source>
</evidence>
<feature type="binding site" evidence="5">
    <location>
        <begin position="228"/>
        <end position="231"/>
    </location>
    <ligand>
        <name>dihydroxyacetone phosphate</name>
        <dbReference type="ChEBI" id="CHEBI:57642"/>
    </ligand>
</feature>
<dbReference type="CDD" id="cd00947">
    <property type="entry name" value="TBP_aldolase_IIB"/>
    <property type="match status" value="1"/>
</dbReference>
<dbReference type="Pfam" id="PF01116">
    <property type="entry name" value="F_bP_aldolase"/>
    <property type="match status" value="1"/>
</dbReference>
<evidence type="ECO:0000256" key="6">
    <source>
        <dbReference type="PIRSR" id="PIRSR001359-3"/>
    </source>
</evidence>
<feature type="binding site" evidence="6">
    <location>
        <position position="85"/>
    </location>
    <ligand>
        <name>Zn(2+)</name>
        <dbReference type="ChEBI" id="CHEBI:29105"/>
        <label>1</label>
        <note>catalytic</note>
    </ligand>
</feature>
<dbReference type="AlphaFoldDB" id="A0A0G7ZNE1"/>
<accession>A0A0G7ZNE1</accession>
<proteinExistence type="predicted"/>
<evidence type="ECO:0000313" key="8">
    <source>
        <dbReference type="Proteomes" id="UP000242141"/>
    </source>
</evidence>
<dbReference type="GO" id="GO:0008270">
    <property type="term" value="F:zinc ion binding"/>
    <property type="evidence" value="ECO:0007669"/>
    <property type="project" value="InterPro"/>
</dbReference>
<dbReference type="PROSITE" id="PS00806">
    <property type="entry name" value="ALDOLASE_CLASS_II_2"/>
    <property type="match status" value="1"/>
</dbReference>
<dbReference type="EMBL" id="CWGI01000001">
    <property type="protein sequence ID" value="CRX37069.1"/>
    <property type="molecule type" value="Genomic_DNA"/>
</dbReference>
<keyword evidence="8" id="KW-1185">Reference proteome</keyword>
<dbReference type="PIRSF" id="PIRSF001359">
    <property type="entry name" value="F_bP_aldolase_II"/>
    <property type="match status" value="1"/>
</dbReference>
<dbReference type="GO" id="GO:0004332">
    <property type="term" value="F:fructose-bisphosphate aldolase activity"/>
    <property type="evidence" value="ECO:0007669"/>
    <property type="project" value="InterPro"/>
</dbReference>
<name>A0A0G7ZNE1_9MOLU</name>
<organism evidence="7 8">
    <name type="scientific">Candidatus Hepatoplasma crinochetorum</name>
    <dbReference type="NCBI Taxonomy" id="295596"/>
    <lineage>
        <taxon>Bacteria</taxon>
        <taxon>Bacillati</taxon>
        <taxon>Mycoplasmatota</taxon>
        <taxon>Mollicutes</taxon>
        <taxon>Candidatus Hepatoplasmataceae</taxon>
        <taxon>Candidatus Hepatoplasma</taxon>
    </lineage>
</organism>
<feature type="binding site" evidence="5">
    <location>
        <begin position="207"/>
        <end position="209"/>
    </location>
    <ligand>
        <name>dihydroxyacetone phosphate</name>
        <dbReference type="ChEBI" id="CHEBI:57642"/>
    </ligand>
</feature>
<dbReference type="NCBIfam" id="TIGR01859">
    <property type="entry name" value="fruc_bis_ald"/>
    <property type="match status" value="1"/>
</dbReference>
<dbReference type="NCBIfam" id="TIGR00167">
    <property type="entry name" value="cbbA"/>
    <property type="match status" value="1"/>
</dbReference>
<feature type="binding site" evidence="6">
    <location>
        <position position="206"/>
    </location>
    <ligand>
        <name>Zn(2+)</name>
        <dbReference type="ChEBI" id="CHEBI:29105"/>
        <label>1</label>
        <note>catalytic</note>
    </ligand>
</feature>
<protein>
    <submittedName>
        <fullName evidence="7">| iolJ / 6-phospho-5-dehydro-2-deoxy-D-gluconate aldolase |:559605 Reverse</fullName>
    </submittedName>
</protein>
<dbReference type="InterPro" id="IPR013785">
    <property type="entry name" value="Aldolase_TIM"/>
</dbReference>
<evidence type="ECO:0000256" key="5">
    <source>
        <dbReference type="PIRSR" id="PIRSR001359-2"/>
    </source>
</evidence>
<evidence type="ECO:0000313" key="7">
    <source>
        <dbReference type="EMBL" id="CRX37069.1"/>
    </source>
</evidence>
<evidence type="ECO:0000256" key="1">
    <source>
        <dbReference type="ARBA" id="ARBA00022723"/>
    </source>
</evidence>
<dbReference type="SUPFAM" id="SSF51569">
    <property type="entry name" value="Aldolase"/>
    <property type="match status" value="1"/>
</dbReference>
<sequence>MLSNAKKILNDAKKGKYAVGQYNINNLEWTKATLEVCQEMKAPVILGTSEGAVKYMGGFNAIVGMVEGLIKDLKITIPVVLHLDHGQSVENCKKAIDAGYKSVMFDGSNLDINENVKRTKEVVNYANKHNASVEAEVGTVGGNEDGVVGGINYASLKECESIADTGITMLAASLGSVHGHYEGKPKLGFDEMVKYAKATNLPLVLHGGSGIPDDQIKKAIASGEAKINVNTEIQEAFTKGIRKYIEEKLDRKGTGYDPRKVIGTYAYKNMKETVSEKIKLFGTANKAR</sequence>
<feature type="active site" description="Proton donor" evidence="4">
    <location>
        <position position="84"/>
    </location>
</feature>
<keyword evidence="3" id="KW-0456">Lyase</keyword>
<keyword evidence="2 6" id="KW-0862">Zinc</keyword>
<dbReference type="InterPro" id="IPR000771">
    <property type="entry name" value="FBA_II"/>
</dbReference>